<feature type="domain" description="TIR" evidence="1">
    <location>
        <begin position="5"/>
        <end position="181"/>
    </location>
</feature>
<dbReference type="Pfam" id="PF13676">
    <property type="entry name" value="TIR_2"/>
    <property type="match status" value="1"/>
</dbReference>
<dbReference type="PROSITE" id="PS50104">
    <property type="entry name" value="TIR"/>
    <property type="match status" value="1"/>
</dbReference>
<dbReference type="SMART" id="SM00255">
    <property type="entry name" value="TIR"/>
    <property type="match status" value="1"/>
</dbReference>
<accession>A0A4U9RNV1</accession>
<dbReference type="OrthoDB" id="2067003at2"/>
<dbReference type="GO" id="GO:0007165">
    <property type="term" value="P:signal transduction"/>
    <property type="evidence" value="ECO:0007669"/>
    <property type="project" value="InterPro"/>
</dbReference>
<sequence length="319" mass="38112">MSRNKKGDVFLSYCWADKEIVDDIDNYFRNRGIVFRRDNRDIEAWESIRAFMNSIRESDYMILIISDRYLKSINCMYEILELVKEREYKNRIITVVLNNKIYDTMERLNYIKYWEKKYNNLSRKISEINCLENVGKSIEDLKRIKQISQTIGEFLDLISDLNNPSSQDVKIEILKKLNGKHIGIDQKIDGFEIFLNALDECKFIELALSAENPYGEKKYILEKYDVDNDIHGVSMKFYLKDINNAEELKLIVSDITRIEKNTMESEQHKKFYMCCKDRIAEDKYKQFIKMKSYGFKSDPQEEFDLLNRTQNIHRCILLF</sequence>
<dbReference type="InterPro" id="IPR035897">
    <property type="entry name" value="Toll_tir_struct_dom_sf"/>
</dbReference>
<evidence type="ECO:0000313" key="2">
    <source>
        <dbReference type="EMBL" id="VTQ93825.1"/>
    </source>
</evidence>
<evidence type="ECO:0000313" key="3">
    <source>
        <dbReference type="Proteomes" id="UP000308489"/>
    </source>
</evidence>
<dbReference type="Gene3D" id="3.40.50.10140">
    <property type="entry name" value="Toll/interleukin-1 receptor homology (TIR) domain"/>
    <property type="match status" value="1"/>
</dbReference>
<dbReference type="InterPro" id="IPR000157">
    <property type="entry name" value="TIR_dom"/>
</dbReference>
<name>A0A4U9RNV1_HATHI</name>
<dbReference type="AlphaFoldDB" id="A0A4U9RNV1"/>
<reference evidence="2 3" key="1">
    <citation type="submission" date="2019-05" db="EMBL/GenBank/DDBJ databases">
        <authorList>
            <consortium name="Pathogen Informatics"/>
        </authorList>
    </citation>
    <scope>NUCLEOTIDE SEQUENCE [LARGE SCALE GENOMIC DNA]</scope>
    <source>
        <strain evidence="2 3">NCTC503</strain>
    </source>
</reference>
<keyword evidence="3" id="KW-1185">Reference proteome</keyword>
<dbReference type="Proteomes" id="UP000308489">
    <property type="component" value="Chromosome 1"/>
</dbReference>
<evidence type="ECO:0000259" key="1">
    <source>
        <dbReference type="PROSITE" id="PS50104"/>
    </source>
</evidence>
<gene>
    <name evidence="2" type="ORF">NCTC503_02192</name>
</gene>
<dbReference type="EMBL" id="LR590481">
    <property type="protein sequence ID" value="VTQ93825.1"/>
    <property type="molecule type" value="Genomic_DNA"/>
</dbReference>
<dbReference type="KEGG" id="hhw:NCTC503_02192"/>
<proteinExistence type="predicted"/>
<dbReference type="RefSeq" id="WP_138210748.1">
    <property type="nucleotide sequence ID" value="NZ_CBCRUQ010000024.1"/>
</dbReference>
<dbReference type="SUPFAM" id="SSF52200">
    <property type="entry name" value="Toll/Interleukin receptor TIR domain"/>
    <property type="match status" value="1"/>
</dbReference>
<organism evidence="2 3">
    <name type="scientific">Hathewaya histolytica</name>
    <name type="common">Clostridium histolyticum</name>
    <dbReference type="NCBI Taxonomy" id="1498"/>
    <lineage>
        <taxon>Bacteria</taxon>
        <taxon>Bacillati</taxon>
        <taxon>Bacillota</taxon>
        <taxon>Clostridia</taxon>
        <taxon>Eubacteriales</taxon>
        <taxon>Clostridiaceae</taxon>
        <taxon>Hathewaya</taxon>
    </lineage>
</organism>
<protein>
    <submittedName>
        <fullName evidence="2">TIR domain</fullName>
    </submittedName>
</protein>